<reference evidence="2" key="1">
    <citation type="submission" date="2021-06" db="EMBL/GenBank/DDBJ databases">
        <authorList>
            <person name="Kallberg Y."/>
            <person name="Tangrot J."/>
            <person name="Rosling A."/>
        </authorList>
    </citation>
    <scope>NUCLEOTIDE SEQUENCE</scope>
    <source>
        <strain evidence="2">CL551</strain>
    </source>
</reference>
<evidence type="ECO:0000256" key="1">
    <source>
        <dbReference type="RuleBase" id="RU367021"/>
    </source>
</evidence>
<keyword evidence="1" id="KW-0808">Transferase</keyword>
<proteinExistence type="inferred from homology"/>
<dbReference type="GO" id="GO:0008870">
    <property type="term" value="F:galactoside O-acetyltransferase activity"/>
    <property type="evidence" value="ECO:0007669"/>
    <property type="project" value="TreeGrafter"/>
</dbReference>
<dbReference type="AlphaFoldDB" id="A0A9N8WG94"/>
<dbReference type="Proteomes" id="UP000789342">
    <property type="component" value="Unassembled WGS sequence"/>
</dbReference>
<comment type="similarity">
    <text evidence="1">Belongs to the transferase hexapeptide repeat family.</text>
</comment>
<dbReference type="SUPFAM" id="SSF51161">
    <property type="entry name" value="Trimeric LpxA-like enzymes"/>
    <property type="match status" value="1"/>
</dbReference>
<dbReference type="OrthoDB" id="25818at2759"/>
<dbReference type="PANTHER" id="PTHR43017:SF1">
    <property type="entry name" value="ACETYLTRANSFERASE YJL218W-RELATED"/>
    <property type="match status" value="1"/>
</dbReference>
<evidence type="ECO:0000313" key="2">
    <source>
        <dbReference type="EMBL" id="CAG8488068.1"/>
    </source>
</evidence>
<name>A0A9N8WG94_9GLOM</name>
<dbReference type="InterPro" id="IPR039369">
    <property type="entry name" value="LacA-like"/>
</dbReference>
<comment type="caution">
    <text evidence="2">The sequence shown here is derived from an EMBL/GenBank/DDBJ whole genome shotgun (WGS) entry which is preliminary data.</text>
</comment>
<accession>A0A9N8WG94</accession>
<dbReference type="InterPro" id="IPR011004">
    <property type="entry name" value="Trimer_LpxA-like_sf"/>
</dbReference>
<gene>
    <name evidence="2" type="ORF">AMORRO_LOCUS2641</name>
</gene>
<dbReference type="EC" id="2.3.1.-" evidence="1"/>
<dbReference type="Gene3D" id="2.160.10.10">
    <property type="entry name" value="Hexapeptide repeat proteins"/>
    <property type="match status" value="1"/>
</dbReference>
<dbReference type="EMBL" id="CAJVPV010001145">
    <property type="protein sequence ID" value="CAG8488068.1"/>
    <property type="molecule type" value="Genomic_DNA"/>
</dbReference>
<dbReference type="PANTHER" id="PTHR43017">
    <property type="entry name" value="GALACTOSIDE O-ACETYLTRANSFERASE"/>
    <property type="match status" value="1"/>
</dbReference>
<keyword evidence="3" id="KW-1185">Reference proteome</keyword>
<keyword evidence="1" id="KW-0012">Acyltransferase</keyword>
<sequence length="66" mass="7356">MFGPNVQLYAAKHPVQPEERANGKKFAFSIKIGNDVWIGGGTIICPRMAIGNEVRINISTKCFYEQ</sequence>
<protein>
    <recommendedName>
        <fullName evidence="1">Acetyltransferase</fullName>
        <ecNumber evidence="1">2.3.1.-</ecNumber>
    </recommendedName>
</protein>
<organism evidence="2 3">
    <name type="scientific">Acaulospora morrowiae</name>
    <dbReference type="NCBI Taxonomy" id="94023"/>
    <lineage>
        <taxon>Eukaryota</taxon>
        <taxon>Fungi</taxon>
        <taxon>Fungi incertae sedis</taxon>
        <taxon>Mucoromycota</taxon>
        <taxon>Glomeromycotina</taxon>
        <taxon>Glomeromycetes</taxon>
        <taxon>Diversisporales</taxon>
        <taxon>Acaulosporaceae</taxon>
        <taxon>Acaulospora</taxon>
    </lineage>
</organism>
<evidence type="ECO:0000313" key="3">
    <source>
        <dbReference type="Proteomes" id="UP000789342"/>
    </source>
</evidence>